<accession>A0A8S9XVY2</accession>
<organism evidence="2 3">
    <name type="scientific">Apolygus lucorum</name>
    <name type="common">Small green plant bug</name>
    <name type="synonym">Lygocoris lucorum</name>
    <dbReference type="NCBI Taxonomy" id="248454"/>
    <lineage>
        <taxon>Eukaryota</taxon>
        <taxon>Metazoa</taxon>
        <taxon>Ecdysozoa</taxon>
        <taxon>Arthropoda</taxon>
        <taxon>Hexapoda</taxon>
        <taxon>Insecta</taxon>
        <taxon>Pterygota</taxon>
        <taxon>Neoptera</taxon>
        <taxon>Paraneoptera</taxon>
        <taxon>Hemiptera</taxon>
        <taxon>Heteroptera</taxon>
        <taxon>Panheteroptera</taxon>
        <taxon>Cimicomorpha</taxon>
        <taxon>Miridae</taxon>
        <taxon>Mirini</taxon>
        <taxon>Apolygus</taxon>
    </lineage>
</organism>
<keyword evidence="3" id="KW-1185">Reference proteome</keyword>
<comment type="caution">
    <text evidence="2">The sequence shown here is derived from an EMBL/GenBank/DDBJ whole genome shotgun (WGS) entry which is preliminary data.</text>
</comment>
<gene>
    <name evidence="2" type="ORF">GE061_013235</name>
</gene>
<sequence length="80" mass="9353">MKFLLVICILAIFVAFSCGRVREKWPRDPPEELMCTPGYESFWDECNICWCENIRKPGEKPAIRCTAKACPRRRSTIRKS</sequence>
<dbReference type="PROSITE" id="PS51257">
    <property type="entry name" value="PROKAR_LIPOPROTEIN"/>
    <property type="match status" value="1"/>
</dbReference>
<name>A0A8S9XVY2_APOLU</name>
<dbReference type="EMBL" id="WIXP02000004">
    <property type="protein sequence ID" value="KAF6212709.1"/>
    <property type="molecule type" value="Genomic_DNA"/>
</dbReference>
<evidence type="ECO:0000313" key="3">
    <source>
        <dbReference type="Proteomes" id="UP000466442"/>
    </source>
</evidence>
<feature type="signal peptide" evidence="1">
    <location>
        <begin position="1"/>
        <end position="19"/>
    </location>
</feature>
<feature type="chain" id="PRO_5035716593" description="Pacifastin domain-containing protein" evidence="1">
    <location>
        <begin position="20"/>
        <end position="80"/>
    </location>
</feature>
<protein>
    <recommendedName>
        <fullName evidence="4">Pacifastin domain-containing protein</fullName>
    </recommendedName>
</protein>
<proteinExistence type="predicted"/>
<evidence type="ECO:0000313" key="2">
    <source>
        <dbReference type="EMBL" id="KAF6212709.1"/>
    </source>
</evidence>
<evidence type="ECO:0008006" key="4">
    <source>
        <dbReference type="Google" id="ProtNLM"/>
    </source>
</evidence>
<keyword evidence="1" id="KW-0732">Signal</keyword>
<dbReference type="Proteomes" id="UP000466442">
    <property type="component" value="Unassembled WGS sequence"/>
</dbReference>
<dbReference type="AlphaFoldDB" id="A0A8S9XVY2"/>
<reference evidence="2" key="1">
    <citation type="journal article" date="2021" name="Mol. Ecol. Resour.">
        <title>Apolygus lucorum genome provides insights into omnivorousness and mesophyll feeding.</title>
        <authorList>
            <person name="Liu Y."/>
            <person name="Liu H."/>
            <person name="Wang H."/>
            <person name="Huang T."/>
            <person name="Liu B."/>
            <person name="Yang B."/>
            <person name="Yin L."/>
            <person name="Li B."/>
            <person name="Zhang Y."/>
            <person name="Zhang S."/>
            <person name="Jiang F."/>
            <person name="Zhang X."/>
            <person name="Ren Y."/>
            <person name="Wang B."/>
            <person name="Wang S."/>
            <person name="Lu Y."/>
            <person name="Wu K."/>
            <person name="Fan W."/>
            <person name="Wang G."/>
        </authorList>
    </citation>
    <scope>NUCLEOTIDE SEQUENCE</scope>
    <source>
        <strain evidence="2">12Hb</strain>
    </source>
</reference>
<evidence type="ECO:0000256" key="1">
    <source>
        <dbReference type="SAM" id="SignalP"/>
    </source>
</evidence>